<dbReference type="InterPro" id="IPR021858">
    <property type="entry name" value="Fun_TF"/>
</dbReference>
<gene>
    <name evidence="2" type="ORF">BELL_0252g00120</name>
</gene>
<name>A0A4Z1JMR2_9HELO</name>
<accession>A0A4Z1JMR2</accession>
<comment type="caution">
    <text evidence="2">The sequence shown here is derived from an EMBL/GenBank/DDBJ whole genome shotgun (WGS) entry which is preliminary data.</text>
</comment>
<evidence type="ECO:0008006" key="4">
    <source>
        <dbReference type="Google" id="ProtNLM"/>
    </source>
</evidence>
<dbReference type="Proteomes" id="UP000297229">
    <property type="component" value="Unassembled WGS sequence"/>
</dbReference>
<reference evidence="2 3" key="1">
    <citation type="submission" date="2017-12" db="EMBL/GenBank/DDBJ databases">
        <title>Comparative genomics of Botrytis spp.</title>
        <authorList>
            <person name="Valero-Jimenez C.A."/>
            <person name="Tapia P."/>
            <person name="Veloso J."/>
            <person name="Silva-Moreno E."/>
            <person name="Staats M."/>
            <person name="Valdes J.H."/>
            <person name="Van Kan J.A.L."/>
        </authorList>
    </citation>
    <scope>NUCLEOTIDE SEQUENCE [LARGE SCALE GENOMIC DNA]</scope>
    <source>
        <strain evidence="2 3">Be9601</strain>
    </source>
</reference>
<dbReference type="PANTHER" id="PTHR37540:SF9">
    <property type="entry name" value="ZN(2)-C6 FUNGAL-TYPE DOMAIN-CONTAINING PROTEIN"/>
    <property type="match status" value="1"/>
</dbReference>
<sequence>MISFWKNLFNRKKALGSLEAPPPYNDTNPKFSTAAETSAQWFIPSHDVKAQSSTATQTNPSTPSPTFPRIHILTTNTRPNITSQSIPQWNWNHAECRLWIFKMLTDKCGRSEQHSYELAMMWEGFGPALFMTEHSTWQKWLGPNDGISIHSVIMENLRSGSHLVENSIIGYPAELSKAFIKTRTSTSIFVQFMLLDEACLHCGVAVSVTALNNIVLNQEDPKIAMHHLSLAFRLVNEKLSGNEAASDTTIAVVLTMSHYYRLQGQFSQGLVHLQGLERMVEMRGGISNLKKKQYTLAQKIFRADLEYSLHSGTCTRYTVQDIESNDTFCTSEGRNLDFYKNKAISCALVSLPLSTELLVLLVDTISFTLLLNDAVVGRAPPLGGHKLHNTLLFLGYRLLTMYPLGDCRPKNPLENAIHLGLASFISTFMRGLDGKVPVNPLLASLLRSSTHELSKSKFESPEAFLWLLLMGKASIFESLDDTWLASDIRQTMQVLNLQGHTDVQRKLESFPWVYALHDKEVRPLLQSIGRSQSDTFNV</sequence>
<dbReference type="PANTHER" id="PTHR37540">
    <property type="entry name" value="TRANSCRIPTION FACTOR (ACR-2), PUTATIVE-RELATED-RELATED"/>
    <property type="match status" value="1"/>
</dbReference>
<proteinExistence type="predicted"/>
<dbReference type="STRING" id="278938.A0A4Z1JMR2"/>
<dbReference type="EMBL" id="PQXM01000251">
    <property type="protein sequence ID" value="TGO74848.1"/>
    <property type="molecule type" value="Genomic_DNA"/>
</dbReference>
<organism evidence="2 3">
    <name type="scientific">Botrytis elliptica</name>
    <dbReference type="NCBI Taxonomy" id="278938"/>
    <lineage>
        <taxon>Eukaryota</taxon>
        <taxon>Fungi</taxon>
        <taxon>Dikarya</taxon>
        <taxon>Ascomycota</taxon>
        <taxon>Pezizomycotina</taxon>
        <taxon>Leotiomycetes</taxon>
        <taxon>Helotiales</taxon>
        <taxon>Sclerotiniaceae</taxon>
        <taxon>Botrytis</taxon>
    </lineage>
</organism>
<dbReference type="AlphaFoldDB" id="A0A4Z1JMR2"/>
<evidence type="ECO:0000313" key="2">
    <source>
        <dbReference type="EMBL" id="TGO74848.1"/>
    </source>
</evidence>
<evidence type="ECO:0000313" key="3">
    <source>
        <dbReference type="Proteomes" id="UP000297229"/>
    </source>
</evidence>
<protein>
    <recommendedName>
        <fullName evidence="4">Transcription factor domain-containing protein</fullName>
    </recommendedName>
</protein>
<evidence type="ECO:0000256" key="1">
    <source>
        <dbReference type="SAM" id="MobiDB-lite"/>
    </source>
</evidence>
<feature type="compositionally biased region" description="Polar residues" evidence="1">
    <location>
        <begin position="50"/>
        <end position="61"/>
    </location>
</feature>
<keyword evidence="3" id="KW-1185">Reference proteome</keyword>
<dbReference type="Pfam" id="PF11951">
    <property type="entry name" value="Fungal_trans_2"/>
    <property type="match status" value="1"/>
</dbReference>
<feature type="region of interest" description="Disordered" evidence="1">
    <location>
        <begin position="49"/>
        <end position="68"/>
    </location>
</feature>